<comment type="caution">
    <text evidence="1">The sequence shown here is derived from an EMBL/GenBank/DDBJ whole genome shotgun (WGS) entry which is preliminary data.</text>
</comment>
<keyword evidence="2" id="KW-1185">Reference proteome</keyword>
<evidence type="ECO:0000313" key="1">
    <source>
        <dbReference type="EMBL" id="TMR25705.1"/>
    </source>
</evidence>
<dbReference type="AlphaFoldDB" id="A0A5S4FY34"/>
<reference evidence="1 2" key="1">
    <citation type="submission" date="2019-05" db="EMBL/GenBank/DDBJ databases">
        <title>Draft genome sequence of Nonomuraea zeae DSM 100528.</title>
        <authorList>
            <person name="Saricaoglu S."/>
            <person name="Isik K."/>
        </authorList>
    </citation>
    <scope>NUCLEOTIDE SEQUENCE [LARGE SCALE GENOMIC DNA]</scope>
    <source>
        <strain evidence="1 2">DSM 100528</strain>
    </source>
</reference>
<gene>
    <name evidence="1" type="ORF">ETD85_45065</name>
</gene>
<proteinExistence type="predicted"/>
<dbReference type="OrthoDB" id="136710at85012"/>
<organism evidence="1 2">
    <name type="scientific">Nonomuraea zeae</name>
    <dbReference type="NCBI Taxonomy" id="1642303"/>
    <lineage>
        <taxon>Bacteria</taxon>
        <taxon>Bacillati</taxon>
        <taxon>Actinomycetota</taxon>
        <taxon>Actinomycetes</taxon>
        <taxon>Streptosporangiales</taxon>
        <taxon>Streptosporangiaceae</taxon>
        <taxon>Nonomuraea</taxon>
    </lineage>
</organism>
<dbReference type="RefSeq" id="WP_138695991.1">
    <property type="nucleotide sequence ID" value="NZ_JBHSAZ010000073.1"/>
</dbReference>
<accession>A0A5S4FY34</accession>
<name>A0A5S4FY34_9ACTN</name>
<dbReference type="EMBL" id="VCKX01000224">
    <property type="protein sequence ID" value="TMR25705.1"/>
    <property type="molecule type" value="Genomic_DNA"/>
</dbReference>
<evidence type="ECO:0000313" key="2">
    <source>
        <dbReference type="Proteomes" id="UP000306628"/>
    </source>
</evidence>
<dbReference type="Proteomes" id="UP000306628">
    <property type="component" value="Unassembled WGS sequence"/>
</dbReference>
<protein>
    <submittedName>
        <fullName evidence="1">Uncharacterized protein</fullName>
    </submittedName>
</protein>
<sequence>MEQPATEEPRALTMPPMVLLARTRTTFLLARASLVANNRQEWWGKIAIPLGSDATGGDLSINIRWVNYTMLTRLDGVGYSEVPTLPGLDDDR</sequence>